<protein>
    <submittedName>
        <fullName evidence="2">Uncharacterized protein</fullName>
    </submittedName>
</protein>
<reference evidence="2" key="1">
    <citation type="submission" date="2020-08" db="EMBL/GenBank/DDBJ databases">
        <title>Genome sequencing and assembly of the red palm weevil Rhynchophorus ferrugineus.</title>
        <authorList>
            <person name="Dias G.B."/>
            <person name="Bergman C.M."/>
            <person name="Manee M."/>
        </authorList>
    </citation>
    <scope>NUCLEOTIDE SEQUENCE</scope>
    <source>
        <strain evidence="2">AA-2017</strain>
        <tissue evidence="2">Whole larva</tissue>
    </source>
</reference>
<feature type="region of interest" description="Disordered" evidence="1">
    <location>
        <begin position="56"/>
        <end position="164"/>
    </location>
</feature>
<feature type="compositionally biased region" description="Basic and acidic residues" evidence="1">
    <location>
        <begin position="130"/>
        <end position="147"/>
    </location>
</feature>
<feature type="compositionally biased region" description="Pro residues" evidence="1">
    <location>
        <begin position="114"/>
        <end position="125"/>
    </location>
</feature>
<feature type="compositionally biased region" description="Gly residues" evidence="1">
    <location>
        <begin position="72"/>
        <end position="86"/>
    </location>
</feature>
<evidence type="ECO:0000256" key="1">
    <source>
        <dbReference type="SAM" id="MobiDB-lite"/>
    </source>
</evidence>
<gene>
    <name evidence="2" type="ORF">GWI33_019280</name>
</gene>
<evidence type="ECO:0000313" key="2">
    <source>
        <dbReference type="EMBL" id="KAF7267501.1"/>
    </source>
</evidence>
<dbReference type="AlphaFoldDB" id="A0A834HWD6"/>
<accession>A0A834HWD6</accession>
<name>A0A834HWD6_RHYFE</name>
<organism evidence="2 3">
    <name type="scientific">Rhynchophorus ferrugineus</name>
    <name type="common">Red palm weevil</name>
    <name type="synonym">Curculio ferrugineus</name>
    <dbReference type="NCBI Taxonomy" id="354439"/>
    <lineage>
        <taxon>Eukaryota</taxon>
        <taxon>Metazoa</taxon>
        <taxon>Ecdysozoa</taxon>
        <taxon>Arthropoda</taxon>
        <taxon>Hexapoda</taxon>
        <taxon>Insecta</taxon>
        <taxon>Pterygota</taxon>
        <taxon>Neoptera</taxon>
        <taxon>Endopterygota</taxon>
        <taxon>Coleoptera</taxon>
        <taxon>Polyphaga</taxon>
        <taxon>Cucujiformia</taxon>
        <taxon>Curculionidae</taxon>
        <taxon>Dryophthorinae</taxon>
        <taxon>Rhynchophorus</taxon>
    </lineage>
</organism>
<evidence type="ECO:0000313" key="3">
    <source>
        <dbReference type="Proteomes" id="UP000625711"/>
    </source>
</evidence>
<dbReference type="EMBL" id="JAACXV010014414">
    <property type="protein sequence ID" value="KAF7267501.1"/>
    <property type="molecule type" value="Genomic_DNA"/>
</dbReference>
<sequence length="164" mass="17061">MIKKFPDTRPSPPSSPLFAVRRPRRLAPLAFRSPSTLVASTTFFVFSPSAVDLHLSPSPRLQSGPGSALVAPGGGSEDAGGGGPGGAPFSSRKSERESAPVSGLRCQGRIRRIPPWPPAPTPMSPSSPARRLERESLGLGRKIDDRGGGPSDGSNGLIIFRNGG</sequence>
<feature type="region of interest" description="Disordered" evidence="1">
    <location>
        <begin position="1"/>
        <end position="21"/>
    </location>
</feature>
<keyword evidence="3" id="KW-1185">Reference proteome</keyword>
<comment type="caution">
    <text evidence="2">The sequence shown here is derived from an EMBL/GenBank/DDBJ whole genome shotgun (WGS) entry which is preliminary data.</text>
</comment>
<dbReference type="Proteomes" id="UP000625711">
    <property type="component" value="Unassembled WGS sequence"/>
</dbReference>
<proteinExistence type="predicted"/>